<organism evidence="1">
    <name type="scientific">Siphoviridae sp. ct1Eo1</name>
    <dbReference type="NCBI Taxonomy" id="2825307"/>
    <lineage>
        <taxon>Viruses</taxon>
        <taxon>Duplodnaviria</taxon>
        <taxon>Heunggongvirae</taxon>
        <taxon>Uroviricota</taxon>
        <taxon>Caudoviricetes</taxon>
    </lineage>
</organism>
<sequence>MPFPVKGGSFSEMKVYSSRCHGDMPPININS</sequence>
<name>A0A8S5P4X0_9CAUD</name>
<evidence type="ECO:0000313" key="1">
    <source>
        <dbReference type="EMBL" id="DAE02066.1"/>
    </source>
</evidence>
<dbReference type="EMBL" id="BK015340">
    <property type="protein sequence ID" value="DAE02066.1"/>
    <property type="molecule type" value="Genomic_DNA"/>
</dbReference>
<protein>
    <submittedName>
        <fullName evidence="1">Uncharacterized protein</fullName>
    </submittedName>
</protein>
<reference evidence="1" key="1">
    <citation type="journal article" date="2021" name="Proc. Natl. Acad. Sci. U.S.A.">
        <title>A Catalog of Tens of Thousands of Viruses from Human Metagenomes Reveals Hidden Associations with Chronic Diseases.</title>
        <authorList>
            <person name="Tisza M.J."/>
            <person name="Buck C.B."/>
        </authorList>
    </citation>
    <scope>NUCLEOTIDE SEQUENCE</scope>
    <source>
        <strain evidence="1">Ct1Eo1</strain>
    </source>
</reference>
<proteinExistence type="predicted"/>
<accession>A0A8S5P4X0</accession>